<gene>
    <name evidence="4" type="ORF">O1G22_08905</name>
</gene>
<evidence type="ECO:0000256" key="2">
    <source>
        <dbReference type="ARBA" id="ARBA00023033"/>
    </source>
</evidence>
<keyword evidence="5" id="KW-1185">Reference proteome</keyword>
<evidence type="ECO:0000313" key="5">
    <source>
        <dbReference type="Proteomes" id="UP001212326"/>
    </source>
</evidence>
<dbReference type="InterPro" id="IPR036661">
    <property type="entry name" value="Luciferase-like_sf"/>
</dbReference>
<organism evidence="4 5">
    <name type="scientific">Streptomyces camelliae</name>
    <dbReference type="NCBI Taxonomy" id="3004093"/>
    <lineage>
        <taxon>Bacteria</taxon>
        <taxon>Bacillati</taxon>
        <taxon>Actinomycetota</taxon>
        <taxon>Actinomycetes</taxon>
        <taxon>Kitasatosporales</taxon>
        <taxon>Streptomycetaceae</taxon>
        <taxon>Streptomyces</taxon>
    </lineage>
</organism>
<dbReference type="Gene3D" id="3.20.20.30">
    <property type="entry name" value="Luciferase-like domain"/>
    <property type="match status" value="1"/>
</dbReference>
<protein>
    <submittedName>
        <fullName evidence="4">LLM class flavin-dependent oxidoreductase</fullName>
    </submittedName>
</protein>
<keyword evidence="1" id="KW-0560">Oxidoreductase</keyword>
<name>A0ABY7P3W4_9ACTN</name>
<dbReference type="PANTHER" id="PTHR30137:SF8">
    <property type="entry name" value="BLR5498 PROTEIN"/>
    <property type="match status" value="1"/>
</dbReference>
<feature type="domain" description="Luciferase-like" evidence="3">
    <location>
        <begin position="10"/>
        <end position="317"/>
    </location>
</feature>
<accession>A0ABY7P3W4</accession>
<dbReference type="Proteomes" id="UP001212326">
    <property type="component" value="Chromosome"/>
</dbReference>
<dbReference type="InterPro" id="IPR024011">
    <property type="entry name" value="Biosynth_lucif-like_mOase_dom"/>
</dbReference>
<reference evidence="4 5" key="1">
    <citation type="submission" date="2022-12" db="EMBL/GenBank/DDBJ databases">
        <authorList>
            <person name="Mo P."/>
        </authorList>
    </citation>
    <scope>NUCLEOTIDE SEQUENCE [LARGE SCALE GENOMIC DNA]</scope>
    <source>
        <strain evidence="4 5">HUAS 2-6</strain>
    </source>
</reference>
<proteinExistence type="predicted"/>
<dbReference type="InterPro" id="IPR050766">
    <property type="entry name" value="Bact_Lucif_Oxidored"/>
</dbReference>
<dbReference type="SUPFAM" id="SSF51679">
    <property type="entry name" value="Bacterial luciferase-like"/>
    <property type="match status" value="1"/>
</dbReference>
<evidence type="ECO:0000313" key="4">
    <source>
        <dbReference type="EMBL" id="WBO62928.1"/>
    </source>
</evidence>
<evidence type="ECO:0000259" key="3">
    <source>
        <dbReference type="Pfam" id="PF00296"/>
    </source>
</evidence>
<dbReference type="RefSeq" id="WP_270080828.1">
    <property type="nucleotide sequence ID" value="NZ_CP115300.1"/>
</dbReference>
<keyword evidence="2" id="KW-0503">Monooxygenase</keyword>
<sequence length="358" mass="39539">MDFSLFYFADYGAAADDRYRLLLDSAKFADTHGFAAVWTPERHFHEFGGQYPNAAVTGAALAVATERIAIRAGSVVAPLHHPARIAEEWSVVDNLSRGRVGVSLASGWHAVDFVLRPENYRDRKEVLVRTVETLRRLWAREEVAFPDGAGQESTVRIFPPPVQPELPMWLTSAGSAETFRTAGRLGTGVLTHLIGQEISDLEHNIAAYRAELAAAHGPGARGHVALMLHTLLGTDREKVREEVREPFSNYLRSSIGLIMKTAAAALPGGIDLERLSPQDREFLVARSFDRYFDTGGLFGTVEDGVETVRRLRAAGVDEVACLIDFGVPEDRVLEGLHSLNTLRERCADDHGEDRDEQR</sequence>
<dbReference type="Pfam" id="PF00296">
    <property type="entry name" value="Bac_luciferase"/>
    <property type="match status" value="1"/>
</dbReference>
<dbReference type="EMBL" id="CP115300">
    <property type="protein sequence ID" value="WBO62928.1"/>
    <property type="molecule type" value="Genomic_DNA"/>
</dbReference>
<dbReference type="NCBIfam" id="TIGR04020">
    <property type="entry name" value="seco_metab_LLM"/>
    <property type="match status" value="1"/>
</dbReference>
<dbReference type="PANTHER" id="PTHR30137">
    <property type="entry name" value="LUCIFERASE-LIKE MONOOXYGENASE"/>
    <property type="match status" value="1"/>
</dbReference>
<evidence type="ECO:0000256" key="1">
    <source>
        <dbReference type="ARBA" id="ARBA00023002"/>
    </source>
</evidence>
<dbReference type="InterPro" id="IPR011251">
    <property type="entry name" value="Luciferase-like_dom"/>
</dbReference>